<protein>
    <submittedName>
        <fullName evidence="2">Uncharacterized protein</fullName>
    </submittedName>
</protein>
<gene>
    <name evidence="2" type="ORF">GCM10023196_004000</name>
</gene>
<feature type="region of interest" description="Disordered" evidence="1">
    <location>
        <begin position="776"/>
        <end position="809"/>
    </location>
</feature>
<proteinExistence type="predicted"/>
<feature type="region of interest" description="Disordered" evidence="1">
    <location>
        <begin position="20"/>
        <end position="72"/>
    </location>
</feature>
<comment type="caution">
    <text evidence="2">The sequence shown here is derived from an EMBL/GenBank/DDBJ whole genome shotgun (WGS) entry which is preliminary data.</text>
</comment>
<keyword evidence="3" id="KW-1185">Reference proteome</keyword>
<evidence type="ECO:0000313" key="3">
    <source>
        <dbReference type="Proteomes" id="UP001501442"/>
    </source>
</evidence>
<feature type="compositionally biased region" description="Polar residues" evidence="1">
    <location>
        <begin position="246"/>
        <end position="257"/>
    </location>
</feature>
<evidence type="ECO:0000313" key="2">
    <source>
        <dbReference type="EMBL" id="GAA4620353.1"/>
    </source>
</evidence>
<reference evidence="3" key="1">
    <citation type="journal article" date="2019" name="Int. J. Syst. Evol. Microbiol.">
        <title>The Global Catalogue of Microorganisms (GCM) 10K type strain sequencing project: providing services to taxonomists for standard genome sequencing and annotation.</title>
        <authorList>
            <consortium name="The Broad Institute Genomics Platform"/>
            <consortium name="The Broad Institute Genome Sequencing Center for Infectious Disease"/>
            <person name="Wu L."/>
            <person name="Ma J."/>
        </authorList>
    </citation>
    <scope>NUCLEOTIDE SEQUENCE [LARGE SCALE GENOMIC DNA]</scope>
    <source>
        <strain evidence="3">JCM 17939</strain>
    </source>
</reference>
<feature type="compositionally biased region" description="Polar residues" evidence="1">
    <location>
        <begin position="665"/>
        <end position="678"/>
    </location>
</feature>
<dbReference type="Proteomes" id="UP001501442">
    <property type="component" value="Unassembled WGS sequence"/>
</dbReference>
<dbReference type="EMBL" id="BAABHK010000001">
    <property type="protein sequence ID" value="GAA4620353.1"/>
    <property type="molecule type" value="Genomic_DNA"/>
</dbReference>
<feature type="compositionally biased region" description="Low complexity" evidence="1">
    <location>
        <begin position="51"/>
        <end position="71"/>
    </location>
</feature>
<feature type="compositionally biased region" description="Polar residues" evidence="1">
    <location>
        <begin position="179"/>
        <end position="190"/>
    </location>
</feature>
<feature type="region of interest" description="Disordered" evidence="1">
    <location>
        <begin position="646"/>
        <end position="687"/>
    </location>
</feature>
<sequence length="841" mass="91612">MSVQDDAQVKAEEAMWLTSRHSAEAPGAACVQASAGTLSDGVFTPDRPRPRGQSRQPRSASTASPAPASLAKADKEALAAFVTWAGKRTADDPAQKPVGEAIKLLDDVGLPPGLDSPRDWTLESWKKAPHAWQAVAVIAEHLRNGGNREEARTIASRLSVGHPKRGILRGGASPGESLPQANDASTSQLNAPDYVLDQGRISRNRRLANRNAPRADTTIQEEAASSARPTLPAVPESAQASGGRAGNTTHDGPTSSVEPGRPTLFRHSPGRSRGIKFFKSTSPEYKLEVARTKGWWNDGKFNKLLKELNSENPQKEHISPDELAGYLLRFDRIPDITTLATTWDLNATFIYRLSVRLKVAPEHFGAVKTFLRSTYHDYSQAESASARSQIVETVASTISGALQNAADNILEESNSGPNSLRHLMSIAHYAKIDIDIAADADRRNRWQLTVNPSILMRFIGEHVANDPSDNPSVSNLINMSPEGIERAADDWRNAIATNAANKLLTAAFRSVAPRQPIPASAVKSVADIILKNGDIYRDTSAMQKGRARAELEAENWHKKRNEAKTVWQEIVAKSLLERLRDERQGGARPNAANIPRKMVKDLAKVIRRPEHLAAIERKSDPVKAVISSPDLNMVLATAESLVDQLLPQGRGSQPGPTQHRAAHPQSRQTRESAGSQPRTAPDTKEPVDRAWLEYNAELLLEHLRDERKRDAGLGDAQITREMVARLNEVVQGPEYFPLLRDKASIVEAVTAPDASDELQFVYAIAKSIVDELFTQGRGSRSRPLPTPPGQATASRPLPAPPAPATHSANVELGNDGLLYTKSSASLSDHCVSVAVIQRWPR</sequence>
<feature type="region of interest" description="Disordered" evidence="1">
    <location>
        <begin position="163"/>
        <end position="274"/>
    </location>
</feature>
<dbReference type="RefSeq" id="WP_345428696.1">
    <property type="nucleotide sequence ID" value="NZ_BAABHK010000001.1"/>
</dbReference>
<evidence type="ECO:0000256" key="1">
    <source>
        <dbReference type="SAM" id="MobiDB-lite"/>
    </source>
</evidence>
<name>A0ABP8TZJ7_9ACTN</name>
<organism evidence="2 3">
    <name type="scientific">Actinoallomurus vinaceus</name>
    <dbReference type="NCBI Taxonomy" id="1080074"/>
    <lineage>
        <taxon>Bacteria</taxon>
        <taxon>Bacillati</taxon>
        <taxon>Actinomycetota</taxon>
        <taxon>Actinomycetes</taxon>
        <taxon>Streptosporangiales</taxon>
        <taxon>Thermomonosporaceae</taxon>
        <taxon>Actinoallomurus</taxon>
    </lineage>
</organism>
<accession>A0ABP8TZJ7</accession>